<dbReference type="Gene3D" id="3.40.50.10790">
    <property type="entry name" value="S-adenosyl-l-methionine hydroxide adenosyltransferase, N-terminal"/>
    <property type="match status" value="1"/>
</dbReference>
<evidence type="ECO:0000259" key="4">
    <source>
        <dbReference type="Pfam" id="PF20257"/>
    </source>
</evidence>
<organism evidence="5 6">
    <name type="scientific">Ekhidna lutea</name>
    <dbReference type="NCBI Taxonomy" id="447679"/>
    <lineage>
        <taxon>Bacteria</taxon>
        <taxon>Pseudomonadati</taxon>
        <taxon>Bacteroidota</taxon>
        <taxon>Cytophagia</taxon>
        <taxon>Cytophagales</taxon>
        <taxon>Reichenbachiellaceae</taxon>
        <taxon>Ekhidna</taxon>
    </lineage>
</organism>
<dbReference type="InterPro" id="IPR023227">
    <property type="entry name" value="SAM_OH_AdoTrfase_C_sf"/>
</dbReference>
<accession>A0A239KHQ5</accession>
<dbReference type="RefSeq" id="WP_089357307.1">
    <property type="nucleotide sequence ID" value="NZ_FZPD01000004.1"/>
</dbReference>
<dbReference type="PIRSF" id="PIRSF006779">
    <property type="entry name" value="UCP006779"/>
    <property type="match status" value="1"/>
</dbReference>
<comment type="similarity">
    <text evidence="2">Belongs to the SAM hydrolase / SAM-dependent halogenase family.</text>
</comment>
<dbReference type="SUPFAM" id="SSF101852">
    <property type="entry name" value="Bacterial fluorinating enzyme, C-terminal domain"/>
    <property type="match status" value="1"/>
</dbReference>
<evidence type="ECO:0000313" key="6">
    <source>
        <dbReference type="Proteomes" id="UP000198393"/>
    </source>
</evidence>
<keyword evidence="6" id="KW-1185">Reference proteome</keyword>
<dbReference type="AlphaFoldDB" id="A0A239KHQ5"/>
<evidence type="ECO:0000256" key="1">
    <source>
        <dbReference type="ARBA" id="ARBA00022691"/>
    </source>
</evidence>
<dbReference type="PANTHER" id="PTHR35092">
    <property type="entry name" value="CHLORINASE MJ1651"/>
    <property type="match status" value="1"/>
</dbReference>
<dbReference type="SUPFAM" id="SSF102522">
    <property type="entry name" value="Bacterial fluorinating enzyme, N-terminal domain"/>
    <property type="match status" value="1"/>
</dbReference>
<dbReference type="InterPro" id="IPR002747">
    <property type="entry name" value="SAM_OH_AdoTrfase"/>
</dbReference>
<feature type="domain" description="S-adenosyl-l-methionine hydroxide adenosyltransferase N-terminal" evidence="3">
    <location>
        <begin position="4"/>
        <end position="140"/>
    </location>
</feature>
<proteinExistence type="inferred from homology"/>
<feature type="domain" description="S-adenosyl-l-methionine hydroxide adenosyltransferase C-terminal" evidence="4">
    <location>
        <begin position="163"/>
        <end position="251"/>
    </location>
</feature>
<protein>
    <recommendedName>
        <fullName evidence="7">S-adenosyl-l-methionine hydroxide adenosyltransferase</fullName>
    </recommendedName>
</protein>
<sequence length="258" mass="28259">MALITFMSDFGTVDHYVAAVKAAIVSELPSQPITDITHDIRPFDISHAANVLRSVYKDFPGKTVHIVAVDAMREKSRALAIELEGHLFVGFDSGIFSLISDKKPDTIAVLENGQSTFPAKDVLAKTALQLANGKSLKDVGTVVNEMTELFARQLKVTKREIAGHVVSVDHYGNLITNINRTEFEKILEINGAGVRYVIRFGREQFQGLHSYFSDVESGDCFVLFNSNGQLQIGINKGNASELLGLSTDSPVLIEFTTN</sequence>
<dbReference type="InterPro" id="IPR046470">
    <property type="entry name" value="SAM_HAT_C"/>
</dbReference>
<evidence type="ECO:0000256" key="2">
    <source>
        <dbReference type="ARBA" id="ARBA00024035"/>
    </source>
</evidence>
<dbReference type="OrthoDB" id="9792195at2"/>
<dbReference type="InterPro" id="IPR046469">
    <property type="entry name" value="SAM_HAT_N"/>
</dbReference>
<dbReference type="Gene3D" id="2.40.30.90">
    <property type="entry name" value="Bacterial fluorinating enzyme like"/>
    <property type="match status" value="1"/>
</dbReference>
<dbReference type="Pfam" id="PF20257">
    <property type="entry name" value="SAM_HAT_C"/>
    <property type="match status" value="1"/>
</dbReference>
<keyword evidence="1" id="KW-0949">S-adenosyl-L-methionine</keyword>
<evidence type="ECO:0000313" key="5">
    <source>
        <dbReference type="EMBL" id="SNT16684.1"/>
    </source>
</evidence>
<reference evidence="5 6" key="1">
    <citation type="submission" date="2017-06" db="EMBL/GenBank/DDBJ databases">
        <authorList>
            <person name="Kim H.J."/>
            <person name="Triplett B.A."/>
        </authorList>
    </citation>
    <scope>NUCLEOTIDE SEQUENCE [LARGE SCALE GENOMIC DNA]</scope>
    <source>
        <strain evidence="5 6">DSM 19307</strain>
    </source>
</reference>
<dbReference type="Proteomes" id="UP000198393">
    <property type="component" value="Unassembled WGS sequence"/>
</dbReference>
<evidence type="ECO:0000259" key="3">
    <source>
        <dbReference type="Pfam" id="PF01887"/>
    </source>
</evidence>
<dbReference type="PANTHER" id="PTHR35092:SF1">
    <property type="entry name" value="CHLORINASE MJ1651"/>
    <property type="match status" value="1"/>
</dbReference>
<evidence type="ECO:0008006" key="7">
    <source>
        <dbReference type="Google" id="ProtNLM"/>
    </source>
</evidence>
<dbReference type="EMBL" id="FZPD01000004">
    <property type="protein sequence ID" value="SNT16684.1"/>
    <property type="molecule type" value="Genomic_DNA"/>
</dbReference>
<gene>
    <name evidence="5" type="ORF">SAMN05421640_2612</name>
</gene>
<dbReference type="InterPro" id="IPR023228">
    <property type="entry name" value="SAM_OH_AdoTrfase_N_sf"/>
</dbReference>
<dbReference type="Pfam" id="PF01887">
    <property type="entry name" value="SAM_HAT_N"/>
    <property type="match status" value="1"/>
</dbReference>
<name>A0A239KHQ5_EKHLU</name>